<dbReference type="InterPro" id="IPR053145">
    <property type="entry name" value="AB_hydrolase_Est10"/>
</dbReference>
<feature type="domain" description="AB hydrolase-1" evidence="2">
    <location>
        <begin position="60"/>
        <end position="166"/>
    </location>
</feature>
<name>A0A1I3Y2F4_9RHOB</name>
<dbReference type="EMBL" id="FORH01000012">
    <property type="protein sequence ID" value="SFK26018.1"/>
    <property type="molecule type" value="Genomic_DNA"/>
</dbReference>
<reference evidence="4" key="1">
    <citation type="submission" date="2016-10" db="EMBL/GenBank/DDBJ databases">
        <authorList>
            <person name="Varghese N."/>
            <person name="Submissions S."/>
        </authorList>
    </citation>
    <scope>NUCLEOTIDE SEQUENCE [LARGE SCALE GENOMIC DNA]</scope>
    <source>
        <strain evidence="4">DSM 26471</strain>
    </source>
</reference>
<organism evidence="3 4">
    <name type="scientific">Celeribacter neptunius</name>
    <dbReference type="NCBI Taxonomy" id="588602"/>
    <lineage>
        <taxon>Bacteria</taxon>
        <taxon>Pseudomonadati</taxon>
        <taxon>Pseudomonadota</taxon>
        <taxon>Alphaproteobacteria</taxon>
        <taxon>Rhodobacterales</taxon>
        <taxon>Roseobacteraceae</taxon>
        <taxon>Celeribacter</taxon>
    </lineage>
</organism>
<dbReference type="SUPFAM" id="SSF53474">
    <property type="entry name" value="alpha/beta-Hydrolases"/>
    <property type="match status" value="1"/>
</dbReference>
<evidence type="ECO:0000259" key="2">
    <source>
        <dbReference type="Pfam" id="PF00561"/>
    </source>
</evidence>
<dbReference type="Gene3D" id="3.40.50.1820">
    <property type="entry name" value="alpha/beta hydrolase"/>
    <property type="match status" value="1"/>
</dbReference>
<keyword evidence="1" id="KW-0732">Signal</keyword>
<feature type="signal peptide" evidence="1">
    <location>
        <begin position="1"/>
        <end position="32"/>
    </location>
</feature>
<protein>
    <recommendedName>
        <fullName evidence="2">AB hydrolase-1 domain-containing protein</fullName>
    </recommendedName>
</protein>
<feature type="chain" id="PRO_5011561101" description="AB hydrolase-1 domain-containing protein" evidence="1">
    <location>
        <begin position="33"/>
        <end position="301"/>
    </location>
</feature>
<dbReference type="InterPro" id="IPR029058">
    <property type="entry name" value="AB_hydrolase_fold"/>
</dbReference>
<dbReference type="STRING" id="588602.SAMN04487991_4235"/>
<dbReference type="InterPro" id="IPR000073">
    <property type="entry name" value="AB_hydrolase_1"/>
</dbReference>
<evidence type="ECO:0000313" key="3">
    <source>
        <dbReference type="EMBL" id="SFK26018.1"/>
    </source>
</evidence>
<dbReference type="RefSeq" id="WP_090063253.1">
    <property type="nucleotide sequence ID" value="NZ_FORH01000012.1"/>
</dbReference>
<evidence type="ECO:0000313" key="4">
    <source>
        <dbReference type="Proteomes" id="UP000199630"/>
    </source>
</evidence>
<dbReference type="AlphaFoldDB" id="A0A1I3Y2F4"/>
<gene>
    <name evidence="3" type="ORF">SAMN04487991_4235</name>
</gene>
<dbReference type="PANTHER" id="PTHR43265">
    <property type="entry name" value="ESTERASE ESTD"/>
    <property type="match status" value="1"/>
</dbReference>
<dbReference type="GO" id="GO:0052689">
    <property type="term" value="F:carboxylic ester hydrolase activity"/>
    <property type="evidence" value="ECO:0007669"/>
    <property type="project" value="TreeGrafter"/>
</dbReference>
<accession>A0A1I3Y2F4</accession>
<dbReference type="PANTHER" id="PTHR43265:SF1">
    <property type="entry name" value="ESTERASE ESTD"/>
    <property type="match status" value="1"/>
</dbReference>
<dbReference type="OrthoDB" id="9806163at2"/>
<keyword evidence="4" id="KW-1185">Reference proteome</keyword>
<proteinExistence type="predicted"/>
<dbReference type="Pfam" id="PF00561">
    <property type="entry name" value="Abhydrolase_1"/>
    <property type="match status" value="1"/>
</dbReference>
<evidence type="ECO:0000256" key="1">
    <source>
        <dbReference type="SAM" id="SignalP"/>
    </source>
</evidence>
<sequence length="301" mass="31623">MTRILPASFPTAPFARVLCLLAAPLSLSPAQAAETMVTVPAEGGKIIGTFNDADGAADTPVILLLHGFTGSRDELPVAGTDEGVFSRAARLLAEAGYPSLRIDFIGSGESTDKTWQETTFSGQIADGLSALAWLDAKLPERSQVVLGWSQGGLVASHLAAQADPEALILWAPVADPLPTYSGLLGVDAVATAIASDDPAETFTFTLPWGATTALNAPFFDELVTTDPVAAVAQYDGPLLLMVGSKDTIVGPQPEMGERFANYHPGATEMKIYPMDHSFNVFTDASTLDQMLVETVSWLGAL</sequence>
<dbReference type="Proteomes" id="UP000199630">
    <property type="component" value="Unassembled WGS sequence"/>
</dbReference>